<reference evidence="12" key="1">
    <citation type="journal article" date="2019" name="Int. J. Syst. Evol. Microbiol.">
        <title>The Global Catalogue of Microorganisms (GCM) 10K type strain sequencing project: providing services to taxonomists for standard genome sequencing and annotation.</title>
        <authorList>
            <consortium name="The Broad Institute Genomics Platform"/>
            <consortium name="The Broad Institute Genome Sequencing Center for Infectious Disease"/>
            <person name="Wu L."/>
            <person name="Ma J."/>
        </authorList>
    </citation>
    <scope>NUCLEOTIDE SEQUENCE [LARGE SCALE GENOMIC DNA]</scope>
    <source>
        <strain evidence="12">JCM 16117</strain>
    </source>
</reference>
<dbReference type="PANTHER" id="PTHR43297">
    <property type="entry name" value="OLIGOPEPTIDE TRANSPORT ATP-BINDING PROTEIN APPD"/>
    <property type="match status" value="1"/>
</dbReference>
<feature type="domain" description="ABC transporter" evidence="10">
    <location>
        <begin position="7"/>
        <end position="254"/>
    </location>
</feature>
<evidence type="ECO:0000256" key="7">
    <source>
        <dbReference type="ARBA" id="ARBA00022840"/>
    </source>
</evidence>
<dbReference type="SUPFAM" id="SSF52540">
    <property type="entry name" value="P-loop containing nucleoside triphosphate hydrolases"/>
    <property type="match status" value="1"/>
</dbReference>
<comment type="subcellular location">
    <subcellularLocation>
        <location evidence="1">Cell membrane</location>
        <topology evidence="1">Peripheral membrane protein</topology>
    </subcellularLocation>
</comment>
<protein>
    <recommendedName>
        <fullName evidence="10">ABC transporter domain-containing protein</fullName>
    </recommendedName>
</protein>
<evidence type="ECO:0000313" key="11">
    <source>
        <dbReference type="EMBL" id="GAA2224559.1"/>
    </source>
</evidence>
<evidence type="ECO:0000256" key="4">
    <source>
        <dbReference type="ARBA" id="ARBA00022475"/>
    </source>
</evidence>
<evidence type="ECO:0000256" key="5">
    <source>
        <dbReference type="ARBA" id="ARBA00022519"/>
    </source>
</evidence>
<dbReference type="InterPro" id="IPR050388">
    <property type="entry name" value="ABC_Ni/Peptide_Import"/>
</dbReference>
<dbReference type="RefSeq" id="WP_259477564.1">
    <property type="nucleotide sequence ID" value="NZ_BAAAQY010000001.1"/>
</dbReference>
<keyword evidence="9" id="KW-0472">Membrane</keyword>
<evidence type="ECO:0000256" key="6">
    <source>
        <dbReference type="ARBA" id="ARBA00022741"/>
    </source>
</evidence>
<dbReference type="InterPro" id="IPR027417">
    <property type="entry name" value="P-loop_NTPase"/>
</dbReference>
<dbReference type="Proteomes" id="UP001500929">
    <property type="component" value="Unassembled WGS sequence"/>
</dbReference>
<dbReference type="SMART" id="SM00382">
    <property type="entry name" value="AAA"/>
    <property type="match status" value="1"/>
</dbReference>
<comment type="similarity">
    <text evidence="2">Belongs to the ABC transporter superfamily.</text>
</comment>
<evidence type="ECO:0000313" key="12">
    <source>
        <dbReference type="Proteomes" id="UP001500929"/>
    </source>
</evidence>
<evidence type="ECO:0000256" key="2">
    <source>
        <dbReference type="ARBA" id="ARBA00005417"/>
    </source>
</evidence>
<evidence type="ECO:0000259" key="10">
    <source>
        <dbReference type="PROSITE" id="PS50893"/>
    </source>
</evidence>
<evidence type="ECO:0000256" key="3">
    <source>
        <dbReference type="ARBA" id="ARBA00022448"/>
    </source>
</evidence>
<organism evidence="11 12">
    <name type="scientific">Herbiconiux moechotypicola</name>
    <dbReference type="NCBI Taxonomy" id="637393"/>
    <lineage>
        <taxon>Bacteria</taxon>
        <taxon>Bacillati</taxon>
        <taxon>Actinomycetota</taxon>
        <taxon>Actinomycetes</taxon>
        <taxon>Micrococcales</taxon>
        <taxon>Microbacteriaceae</taxon>
        <taxon>Herbiconiux</taxon>
    </lineage>
</organism>
<dbReference type="EMBL" id="BAAAQY010000001">
    <property type="protein sequence ID" value="GAA2224559.1"/>
    <property type="molecule type" value="Genomic_DNA"/>
</dbReference>
<keyword evidence="12" id="KW-1185">Reference proteome</keyword>
<keyword evidence="3" id="KW-0813">Transport</keyword>
<keyword evidence="4" id="KW-1003">Cell membrane</keyword>
<keyword evidence="7" id="KW-0067">ATP-binding</keyword>
<keyword evidence="6" id="KW-0547">Nucleotide-binding</keyword>
<dbReference type="InterPro" id="IPR003593">
    <property type="entry name" value="AAA+_ATPase"/>
</dbReference>
<dbReference type="PROSITE" id="PS50893">
    <property type="entry name" value="ABC_TRANSPORTER_2"/>
    <property type="match status" value="1"/>
</dbReference>
<gene>
    <name evidence="11" type="ORF">GCM10009851_05030</name>
</gene>
<keyword evidence="8" id="KW-1278">Translocase</keyword>
<evidence type="ECO:0000256" key="9">
    <source>
        <dbReference type="ARBA" id="ARBA00023136"/>
    </source>
</evidence>
<dbReference type="InterPro" id="IPR003439">
    <property type="entry name" value="ABC_transporter-like_ATP-bd"/>
</dbReference>
<keyword evidence="5" id="KW-0997">Cell inner membrane</keyword>
<comment type="caution">
    <text evidence="11">The sequence shown here is derived from an EMBL/GenBank/DDBJ whole genome shotgun (WGS) entry which is preliminary data.</text>
</comment>
<dbReference type="CDD" id="cd03257">
    <property type="entry name" value="ABC_NikE_OppD_transporters"/>
    <property type="match status" value="1"/>
</dbReference>
<dbReference type="Pfam" id="PF00005">
    <property type="entry name" value="ABC_tran"/>
    <property type="match status" value="1"/>
</dbReference>
<name>A0ABP5Q2U1_9MICO</name>
<dbReference type="PANTHER" id="PTHR43297:SF14">
    <property type="entry name" value="ATPASE AAA-TYPE CORE DOMAIN-CONTAINING PROTEIN"/>
    <property type="match status" value="1"/>
</dbReference>
<evidence type="ECO:0000256" key="1">
    <source>
        <dbReference type="ARBA" id="ARBA00004202"/>
    </source>
</evidence>
<accession>A0ABP5Q2U1</accession>
<dbReference type="Gene3D" id="3.40.50.300">
    <property type="entry name" value="P-loop containing nucleotide triphosphate hydrolases"/>
    <property type="match status" value="1"/>
</dbReference>
<proteinExistence type="inferred from homology"/>
<evidence type="ECO:0000256" key="8">
    <source>
        <dbReference type="ARBA" id="ARBA00022967"/>
    </source>
</evidence>
<sequence>MSGALVVRGLAVGRPERDAHPLVSELDLTVQPGECLGLVGESGSGKSLTLRAIAALLPKPLVVRAGSVAVGDAVLPLTAGTAARKARRARIAMVFQDPSSALDPLKRVGAQVAAVRQHVRGRSRAEARRDAVQLLAEARLPHPEQLYGRYPHELSGGQRQRVMIAFALASDPEFLLCDEPTTALDVTVQAEILALLDEIRVTKGVGVLFVTHDLPVIARVSSRIAVMRHGAVVETGDTLEVLGAPAHEYTRGLVASALALSGGGAADAGGAS</sequence>